<name>A0AAD6SYM1_9AGAR</name>
<feature type="non-terminal residue" evidence="1">
    <location>
        <position position="222"/>
    </location>
</feature>
<feature type="non-terminal residue" evidence="1">
    <location>
        <position position="1"/>
    </location>
</feature>
<dbReference type="Proteomes" id="UP001218188">
    <property type="component" value="Unassembled WGS sequence"/>
</dbReference>
<reference evidence="1" key="1">
    <citation type="submission" date="2023-03" db="EMBL/GenBank/DDBJ databases">
        <title>Massive genome expansion in bonnet fungi (Mycena s.s.) driven by repeated elements and novel gene families across ecological guilds.</title>
        <authorList>
            <consortium name="Lawrence Berkeley National Laboratory"/>
            <person name="Harder C.B."/>
            <person name="Miyauchi S."/>
            <person name="Viragh M."/>
            <person name="Kuo A."/>
            <person name="Thoen E."/>
            <person name="Andreopoulos B."/>
            <person name="Lu D."/>
            <person name="Skrede I."/>
            <person name="Drula E."/>
            <person name="Henrissat B."/>
            <person name="Morin E."/>
            <person name="Kohler A."/>
            <person name="Barry K."/>
            <person name="LaButti K."/>
            <person name="Morin E."/>
            <person name="Salamov A."/>
            <person name="Lipzen A."/>
            <person name="Mereny Z."/>
            <person name="Hegedus B."/>
            <person name="Baldrian P."/>
            <person name="Stursova M."/>
            <person name="Weitz H."/>
            <person name="Taylor A."/>
            <person name="Grigoriev I.V."/>
            <person name="Nagy L.G."/>
            <person name="Martin F."/>
            <person name="Kauserud H."/>
        </authorList>
    </citation>
    <scope>NUCLEOTIDE SEQUENCE</scope>
    <source>
        <strain evidence="1">CBHHK200</strain>
    </source>
</reference>
<protein>
    <submittedName>
        <fullName evidence="1">Uncharacterized protein</fullName>
    </submittedName>
</protein>
<evidence type="ECO:0000313" key="1">
    <source>
        <dbReference type="EMBL" id="KAJ7034683.1"/>
    </source>
</evidence>
<proteinExistence type="predicted"/>
<comment type="caution">
    <text evidence="1">The sequence shown here is derived from an EMBL/GenBank/DDBJ whole genome shotgun (WGS) entry which is preliminary data.</text>
</comment>
<dbReference type="EMBL" id="JARJCM010000055">
    <property type="protein sequence ID" value="KAJ7034683.1"/>
    <property type="molecule type" value="Genomic_DNA"/>
</dbReference>
<accession>A0AAD6SYM1</accession>
<dbReference type="AlphaFoldDB" id="A0AAD6SYM1"/>
<organism evidence="1 2">
    <name type="scientific">Mycena alexandri</name>
    <dbReference type="NCBI Taxonomy" id="1745969"/>
    <lineage>
        <taxon>Eukaryota</taxon>
        <taxon>Fungi</taxon>
        <taxon>Dikarya</taxon>
        <taxon>Basidiomycota</taxon>
        <taxon>Agaricomycotina</taxon>
        <taxon>Agaricomycetes</taxon>
        <taxon>Agaricomycetidae</taxon>
        <taxon>Agaricales</taxon>
        <taxon>Marasmiineae</taxon>
        <taxon>Mycenaceae</taxon>
        <taxon>Mycena</taxon>
    </lineage>
</organism>
<gene>
    <name evidence="1" type="ORF">C8F04DRAFT_1347601</name>
</gene>
<keyword evidence="2" id="KW-1185">Reference proteome</keyword>
<evidence type="ECO:0000313" key="2">
    <source>
        <dbReference type="Proteomes" id="UP001218188"/>
    </source>
</evidence>
<sequence>LNTIFTHSNPTLSSISAFHGRITYFPLSVSLSIAPPARCIKASHRAFFLTSNPVLSCPLSAFSRSHPALSLSVPRVHLSMCASQPHSLSLGVHCAYPRYVHHAAALQPRIAYISQCARRVQPHSLSLGVNYAISRCAYHTAALQPRNVYISRCARRVQPLSLRPRANLSFALAPSWSNLSLPSRALVLYDLSPCPLGPSTSLRSRANLSLCVSHPSVCRTVA</sequence>